<protein>
    <submittedName>
        <fullName evidence="1">Uncharacterized protein</fullName>
    </submittedName>
</protein>
<evidence type="ECO:0000313" key="2">
    <source>
        <dbReference type="Proteomes" id="UP000828251"/>
    </source>
</evidence>
<reference evidence="1 2" key="1">
    <citation type="journal article" date="2021" name="Plant Biotechnol. J.">
        <title>Multi-omics assisted identification of the key and species-specific regulatory components of drought-tolerant mechanisms in Gossypium stocksii.</title>
        <authorList>
            <person name="Yu D."/>
            <person name="Ke L."/>
            <person name="Zhang D."/>
            <person name="Wu Y."/>
            <person name="Sun Y."/>
            <person name="Mei J."/>
            <person name="Sun J."/>
            <person name="Sun Y."/>
        </authorList>
    </citation>
    <scope>NUCLEOTIDE SEQUENCE [LARGE SCALE GENOMIC DNA]</scope>
    <source>
        <strain evidence="2">cv. E1</strain>
        <tissue evidence="1">Leaf</tissue>
    </source>
</reference>
<keyword evidence="2" id="KW-1185">Reference proteome</keyword>
<dbReference type="Proteomes" id="UP000828251">
    <property type="component" value="Unassembled WGS sequence"/>
</dbReference>
<organism evidence="1 2">
    <name type="scientific">Gossypium stocksii</name>
    <dbReference type="NCBI Taxonomy" id="47602"/>
    <lineage>
        <taxon>Eukaryota</taxon>
        <taxon>Viridiplantae</taxon>
        <taxon>Streptophyta</taxon>
        <taxon>Embryophyta</taxon>
        <taxon>Tracheophyta</taxon>
        <taxon>Spermatophyta</taxon>
        <taxon>Magnoliopsida</taxon>
        <taxon>eudicotyledons</taxon>
        <taxon>Gunneridae</taxon>
        <taxon>Pentapetalae</taxon>
        <taxon>rosids</taxon>
        <taxon>malvids</taxon>
        <taxon>Malvales</taxon>
        <taxon>Malvaceae</taxon>
        <taxon>Malvoideae</taxon>
        <taxon>Gossypium</taxon>
    </lineage>
</organism>
<accession>A0A9D3VZC5</accession>
<evidence type="ECO:0000313" key="1">
    <source>
        <dbReference type="EMBL" id="KAH1106356.1"/>
    </source>
</evidence>
<gene>
    <name evidence="1" type="ORF">J1N35_010124</name>
</gene>
<dbReference type="AlphaFoldDB" id="A0A9D3VZC5"/>
<proteinExistence type="predicted"/>
<name>A0A9D3VZC5_9ROSI</name>
<sequence length="56" mass="6537">MNDERSCESRLGLIRKYLEPPNSRLSFNYGEANRDSKACVTWTFVGSDEVVRRLNR</sequence>
<comment type="caution">
    <text evidence="1">The sequence shown here is derived from an EMBL/GenBank/DDBJ whole genome shotgun (WGS) entry which is preliminary data.</text>
</comment>
<dbReference type="EMBL" id="JAIQCV010000004">
    <property type="protein sequence ID" value="KAH1106356.1"/>
    <property type="molecule type" value="Genomic_DNA"/>
</dbReference>